<keyword evidence="1" id="KW-0547">Nucleotide-binding</keyword>
<dbReference type="Gene3D" id="3.40.50.300">
    <property type="entry name" value="P-loop containing nucleotide triphosphate hydrolases"/>
    <property type="match status" value="1"/>
</dbReference>
<dbReference type="PANTHER" id="PTHR42759:SF5">
    <property type="entry name" value="METHANOL DEHYDROGENASE REGULATOR"/>
    <property type="match status" value="1"/>
</dbReference>
<dbReference type="FunFam" id="3.40.50.300:FF:000640">
    <property type="entry name" value="MoxR family ATPase"/>
    <property type="match status" value="1"/>
</dbReference>
<dbReference type="AlphaFoldDB" id="A0A497XMB6"/>
<evidence type="ECO:0000256" key="2">
    <source>
        <dbReference type="ARBA" id="ARBA00022840"/>
    </source>
</evidence>
<protein>
    <submittedName>
        <fullName evidence="6">MoxR-like ATPase</fullName>
    </submittedName>
</protein>
<evidence type="ECO:0000259" key="5">
    <source>
        <dbReference type="Pfam" id="PF17863"/>
    </source>
</evidence>
<dbReference type="Pfam" id="PF17863">
    <property type="entry name" value="AAA_lid_2"/>
    <property type="match status" value="1"/>
</dbReference>
<feature type="domain" description="ChlI/MoxR AAA lid" evidence="5">
    <location>
        <begin position="221"/>
        <end position="288"/>
    </location>
</feature>
<name>A0A497XMB6_9AQUI</name>
<evidence type="ECO:0000313" key="7">
    <source>
        <dbReference type="Proteomes" id="UP000267841"/>
    </source>
</evidence>
<dbReference type="InterPro" id="IPR050764">
    <property type="entry name" value="CbbQ/NirQ/NorQ/GpvN"/>
</dbReference>
<dbReference type="InterPro" id="IPR041628">
    <property type="entry name" value="ChlI/MoxR_AAA_lid"/>
</dbReference>
<comment type="caution">
    <text evidence="6">The sequence shown here is derived from an EMBL/GenBank/DDBJ whole genome shotgun (WGS) entry which is preliminary data.</text>
</comment>
<dbReference type="Proteomes" id="UP000267841">
    <property type="component" value="Unassembled WGS sequence"/>
</dbReference>
<dbReference type="InterPro" id="IPR027417">
    <property type="entry name" value="P-loop_NTPase"/>
</dbReference>
<dbReference type="SUPFAM" id="SSF52540">
    <property type="entry name" value="P-loop containing nucleoside triphosphate hydrolases"/>
    <property type="match status" value="1"/>
</dbReference>
<dbReference type="GO" id="GO:0016887">
    <property type="term" value="F:ATP hydrolysis activity"/>
    <property type="evidence" value="ECO:0007669"/>
    <property type="project" value="InterPro"/>
</dbReference>
<feature type="domain" description="ATPase AAA-3" evidence="4">
    <location>
        <begin position="28"/>
        <end position="158"/>
    </location>
</feature>
<evidence type="ECO:0000313" key="6">
    <source>
        <dbReference type="EMBL" id="RLJ70037.1"/>
    </source>
</evidence>
<keyword evidence="2" id="KW-0067">ATP-binding</keyword>
<keyword evidence="7" id="KW-1185">Reference proteome</keyword>
<organism evidence="6 7">
    <name type="scientific">Hydrogenivirga caldilitoris</name>
    <dbReference type="NCBI Taxonomy" id="246264"/>
    <lineage>
        <taxon>Bacteria</taxon>
        <taxon>Pseudomonadati</taxon>
        <taxon>Aquificota</taxon>
        <taxon>Aquificia</taxon>
        <taxon>Aquificales</taxon>
        <taxon>Aquificaceae</taxon>
        <taxon>Hydrogenivirga</taxon>
    </lineage>
</organism>
<comment type="similarity">
    <text evidence="3">Belongs to the MoxR family.</text>
</comment>
<dbReference type="PIRSF" id="PIRSF002849">
    <property type="entry name" value="AAA_ATPase_chaperone_MoxR_prd"/>
    <property type="match status" value="1"/>
</dbReference>
<evidence type="ECO:0000259" key="4">
    <source>
        <dbReference type="Pfam" id="PF07726"/>
    </source>
</evidence>
<proteinExistence type="inferred from homology"/>
<dbReference type="Pfam" id="PF07726">
    <property type="entry name" value="AAA_3"/>
    <property type="match status" value="1"/>
</dbReference>
<dbReference type="PANTHER" id="PTHR42759">
    <property type="entry name" value="MOXR FAMILY PROTEIN"/>
    <property type="match status" value="1"/>
</dbReference>
<dbReference type="InterPro" id="IPR011703">
    <property type="entry name" value="ATPase_AAA-3"/>
</dbReference>
<gene>
    <name evidence="6" type="ORF">BCF55_0299</name>
</gene>
<evidence type="ECO:0000256" key="3">
    <source>
        <dbReference type="ARBA" id="ARBA00061607"/>
    </source>
</evidence>
<dbReference type="EMBL" id="RCCJ01000001">
    <property type="protein sequence ID" value="RLJ70037.1"/>
    <property type="molecule type" value="Genomic_DNA"/>
</dbReference>
<reference evidence="6 7" key="1">
    <citation type="submission" date="2018-10" db="EMBL/GenBank/DDBJ databases">
        <title>Genomic Encyclopedia of Archaeal and Bacterial Type Strains, Phase II (KMG-II): from individual species to whole genera.</title>
        <authorList>
            <person name="Goeker M."/>
        </authorList>
    </citation>
    <scope>NUCLEOTIDE SEQUENCE [LARGE SCALE GENOMIC DNA]</scope>
    <source>
        <strain evidence="6 7">DSM 16510</strain>
    </source>
</reference>
<sequence length="296" mass="33000">MVEEIAKVVRGKEEEIRRAVVCLLAGGHLLIEDIPGVGKTTLALALSRSMSLSFSRIQFTSDLLPSDITGSSVFDQSKREFVFKPGPIFNNIVLADEINRATPKTQSALLEAMAERQVTVDGKTYPLPEPFFVIATQNPLEHYGTYPLPESQMDRFMVKLSLGYPDRETEKEIVMGTNPLERVNLIREVANAQEILNATQEVKKVYVSSEIAEMVVDLVSQTRSDPNIILGISTRGAIHLVQCARALAYSKERDFVVPEDVLEMAVPVLSHRIIVREGVDKEEAIKSILQRIEVPR</sequence>
<dbReference type="Gene3D" id="1.10.8.80">
    <property type="entry name" value="Magnesium chelatase subunit I, C-Terminal domain"/>
    <property type="match status" value="1"/>
</dbReference>
<dbReference type="GO" id="GO:0005524">
    <property type="term" value="F:ATP binding"/>
    <property type="evidence" value="ECO:0007669"/>
    <property type="project" value="UniProtKB-KW"/>
</dbReference>
<accession>A0A497XMB6</accession>
<evidence type="ECO:0000256" key="1">
    <source>
        <dbReference type="ARBA" id="ARBA00022741"/>
    </source>
</evidence>